<comment type="caution">
    <text evidence="3">The sequence shown here is derived from an EMBL/GenBank/DDBJ whole genome shotgun (WGS) entry which is preliminary data.</text>
</comment>
<dbReference type="Pfam" id="PF14555">
    <property type="entry name" value="UBA_4"/>
    <property type="match status" value="1"/>
</dbReference>
<feature type="compositionally biased region" description="Acidic residues" evidence="1">
    <location>
        <begin position="291"/>
        <end position="319"/>
    </location>
</feature>
<evidence type="ECO:0000259" key="2">
    <source>
        <dbReference type="PROSITE" id="PS50033"/>
    </source>
</evidence>
<dbReference type="Pfam" id="PF00789">
    <property type="entry name" value="UBX"/>
    <property type="match status" value="1"/>
</dbReference>
<evidence type="ECO:0000313" key="4">
    <source>
        <dbReference type="Proteomes" id="UP000001396"/>
    </source>
</evidence>
<organism evidence="3 4">
    <name type="scientific">Heterostelium pallidum (strain ATCC 26659 / Pp 5 / PN500)</name>
    <name type="common">Cellular slime mold</name>
    <name type="synonym">Polysphondylium pallidum</name>
    <dbReference type="NCBI Taxonomy" id="670386"/>
    <lineage>
        <taxon>Eukaryota</taxon>
        <taxon>Amoebozoa</taxon>
        <taxon>Evosea</taxon>
        <taxon>Eumycetozoa</taxon>
        <taxon>Dictyostelia</taxon>
        <taxon>Acytosteliales</taxon>
        <taxon>Acytosteliaceae</taxon>
        <taxon>Heterostelium</taxon>
    </lineage>
</organism>
<dbReference type="Gene3D" id="1.10.8.10">
    <property type="entry name" value="DNA helicase RuvA subunit, C-terminal domain"/>
    <property type="match status" value="1"/>
</dbReference>
<dbReference type="SUPFAM" id="SSF52833">
    <property type="entry name" value="Thioredoxin-like"/>
    <property type="match status" value="1"/>
</dbReference>
<feature type="domain" description="UBX" evidence="2">
    <location>
        <begin position="347"/>
        <end position="418"/>
    </location>
</feature>
<dbReference type="SUPFAM" id="SSF54236">
    <property type="entry name" value="Ubiquitin-like"/>
    <property type="match status" value="1"/>
</dbReference>
<evidence type="ECO:0000256" key="1">
    <source>
        <dbReference type="SAM" id="MobiDB-lite"/>
    </source>
</evidence>
<dbReference type="PANTHER" id="PTHR23322">
    <property type="entry name" value="FAS-ASSOCIATED PROTEIN"/>
    <property type="match status" value="1"/>
</dbReference>
<dbReference type="PROSITE" id="PS50033">
    <property type="entry name" value="UBX"/>
    <property type="match status" value="1"/>
</dbReference>
<dbReference type="GO" id="GO:0043161">
    <property type="term" value="P:proteasome-mediated ubiquitin-dependent protein catabolic process"/>
    <property type="evidence" value="ECO:0007669"/>
    <property type="project" value="TreeGrafter"/>
</dbReference>
<reference evidence="3 4" key="1">
    <citation type="journal article" date="2011" name="Genome Res.">
        <title>Phylogeny-wide analysis of social amoeba genomes highlights ancient origins for complex intercellular communication.</title>
        <authorList>
            <person name="Heidel A.J."/>
            <person name="Lawal H.M."/>
            <person name="Felder M."/>
            <person name="Schilde C."/>
            <person name="Helps N.R."/>
            <person name="Tunggal B."/>
            <person name="Rivero F."/>
            <person name="John U."/>
            <person name="Schleicher M."/>
            <person name="Eichinger L."/>
            <person name="Platzer M."/>
            <person name="Noegel A.A."/>
            <person name="Schaap P."/>
            <person name="Gloeckner G."/>
        </authorList>
    </citation>
    <scope>NUCLEOTIDE SEQUENCE [LARGE SCALE GENOMIC DNA]</scope>
    <source>
        <strain evidence="4">ATCC 26659 / Pp 5 / PN500</strain>
    </source>
</reference>
<dbReference type="Gene3D" id="3.40.30.10">
    <property type="entry name" value="Glutaredoxin"/>
    <property type="match status" value="1"/>
</dbReference>
<dbReference type="EMBL" id="ADBJ01000018">
    <property type="protein sequence ID" value="EFA82647.1"/>
    <property type="molecule type" value="Genomic_DNA"/>
</dbReference>
<name>D3B7A4_HETP5</name>
<dbReference type="CDD" id="cd01767">
    <property type="entry name" value="UBX"/>
    <property type="match status" value="1"/>
</dbReference>
<dbReference type="STRING" id="670386.D3B7A4"/>
<dbReference type="InterPro" id="IPR029071">
    <property type="entry name" value="Ubiquitin-like_domsf"/>
</dbReference>
<dbReference type="PANTHER" id="PTHR23322:SF6">
    <property type="entry name" value="UBX DOMAIN-CONTAINING PROTEIN 7"/>
    <property type="match status" value="1"/>
</dbReference>
<dbReference type="AlphaFoldDB" id="D3B7A4"/>
<dbReference type="GeneID" id="31359827"/>
<keyword evidence="4" id="KW-1185">Reference proteome</keyword>
<dbReference type="Gene3D" id="3.10.20.90">
    <property type="entry name" value="Phosphatidylinositol 3-kinase Catalytic Subunit, Chain A, domain 1"/>
    <property type="match status" value="1"/>
</dbReference>
<dbReference type="InterPro" id="IPR036249">
    <property type="entry name" value="Thioredoxin-like_sf"/>
</dbReference>
<evidence type="ECO:0000313" key="3">
    <source>
        <dbReference type="EMBL" id="EFA82647.1"/>
    </source>
</evidence>
<proteinExistence type="predicted"/>
<gene>
    <name evidence="3" type="ORF">PPL_04340</name>
</gene>
<dbReference type="RefSeq" id="XP_020434764.1">
    <property type="nucleotide sequence ID" value="XM_020575244.1"/>
</dbReference>
<dbReference type="GO" id="GO:0043130">
    <property type="term" value="F:ubiquitin binding"/>
    <property type="evidence" value="ECO:0007669"/>
    <property type="project" value="TreeGrafter"/>
</dbReference>
<dbReference type="Proteomes" id="UP000001396">
    <property type="component" value="Unassembled WGS sequence"/>
</dbReference>
<dbReference type="SMART" id="SM00166">
    <property type="entry name" value="UBX"/>
    <property type="match status" value="1"/>
</dbReference>
<protein>
    <submittedName>
        <fullName evidence="3">UAS domain-containing protein</fullName>
    </submittedName>
</protein>
<accession>D3B7A4</accession>
<dbReference type="OMA" id="CAFPRKS"/>
<dbReference type="InterPro" id="IPR001012">
    <property type="entry name" value="UBX_dom"/>
</dbReference>
<dbReference type="FunCoup" id="D3B7A4">
    <property type="interactions" value="2"/>
</dbReference>
<feature type="region of interest" description="Disordered" evidence="1">
    <location>
        <begin position="273"/>
        <end position="331"/>
    </location>
</feature>
<dbReference type="GO" id="GO:0005634">
    <property type="term" value="C:nucleus"/>
    <property type="evidence" value="ECO:0007669"/>
    <property type="project" value="TreeGrafter"/>
</dbReference>
<sequence>MDNDEKIMLFFQLTDSSDPAEAIQILEQNNWDLDASVNHYLLLHDNQDISTSNKSNNNNGYNDISHGYSGAAGSGSGSGSTGGIKEDDYVGFDDENVRAPIPSTIETLVDGGIYDDPYYPASRVRSSAAPTTNVFEAFRDFSAEGKFGGANSIPKQTPKQQQLAKLFEPPYDILSFGTFNQVKKLAADSKLVLLIAHNNPEGVAYCSLYPVSKYPHISIIEPQTGMKKATHEGMIDSNDTYKFLQHYIIGQSKEVKKPRKYTSEEEELELAIQRSLGQDPAGAPKKKQVNLEEEEEEESSGDEAKAEEEQEEEEDSIDDGLEKFENPPPVVVPPMTQPDTIGTVGDCTIQIRLPGGEILKGQFAANDKIQKLYYFISVKKGINNFVLCTNFPKKELSGEILNRTLAEEELAPRAVLILQEK</sequence>
<dbReference type="CDD" id="cd14273">
    <property type="entry name" value="UBA_TAP-C_like"/>
    <property type="match status" value="1"/>
</dbReference>
<dbReference type="InParanoid" id="D3B7A4"/>
<dbReference type="InterPro" id="IPR050730">
    <property type="entry name" value="UBX_domain-protein"/>
</dbReference>